<dbReference type="Proteomes" id="UP000191680">
    <property type="component" value="Unassembled WGS sequence"/>
</dbReference>
<dbReference type="Gene3D" id="3.10.620.30">
    <property type="match status" value="1"/>
</dbReference>
<protein>
    <recommendedName>
        <fullName evidence="6">DUF3857 domain-containing protein</fullName>
    </recommendedName>
</protein>
<evidence type="ECO:0000313" key="5">
    <source>
        <dbReference type="Proteomes" id="UP000191680"/>
    </source>
</evidence>
<keyword evidence="5" id="KW-1185">Reference proteome</keyword>
<evidence type="ECO:0000259" key="3">
    <source>
        <dbReference type="Pfam" id="PF12969"/>
    </source>
</evidence>
<dbReference type="Pfam" id="PF01841">
    <property type="entry name" value="Transglut_core"/>
    <property type="match status" value="1"/>
</dbReference>
<feature type="domain" description="Transglutaminase-like" evidence="2">
    <location>
        <begin position="273"/>
        <end position="374"/>
    </location>
</feature>
<accession>A0A1V6LUL4</accession>
<comment type="caution">
    <text evidence="4">The sequence shown here is derived from an EMBL/GenBank/DDBJ whole genome shotgun (WGS) entry which is preliminary data.</text>
</comment>
<dbReference type="InterPro" id="IPR024618">
    <property type="entry name" value="DUF3857"/>
</dbReference>
<evidence type="ECO:0000313" key="4">
    <source>
        <dbReference type="EMBL" id="OQD43864.1"/>
    </source>
</evidence>
<feature type="chain" id="PRO_5013274720" description="DUF3857 domain-containing protein" evidence="1">
    <location>
        <begin position="18"/>
        <end position="630"/>
    </location>
</feature>
<dbReference type="AlphaFoldDB" id="A0A1V6LUL4"/>
<proteinExistence type="predicted"/>
<evidence type="ECO:0000259" key="2">
    <source>
        <dbReference type="Pfam" id="PF01841"/>
    </source>
</evidence>
<evidence type="ECO:0000256" key="1">
    <source>
        <dbReference type="SAM" id="SignalP"/>
    </source>
</evidence>
<dbReference type="InterPro" id="IPR002931">
    <property type="entry name" value="Transglutaminase-like"/>
</dbReference>
<dbReference type="Gene3D" id="2.60.40.3140">
    <property type="match status" value="1"/>
</dbReference>
<dbReference type="OrthoDB" id="8595007at2"/>
<dbReference type="Gene3D" id="2.60.120.1130">
    <property type="match status" value="1"/>
</dbReference>
<dbReference type="Pfam" id="PF12969">
    <property type="entry name" value="DUF3857"/>
    <property type="match status" value="1"/>
</dbReference>
<dbReference type="SUPFAM" id="SSF54001">
    <property type="entry name" value="Cysteine proteinases"/>
    <property type="match status" value="1"/>
</dbReference>
<evidence type="ECO:0008006" key="6">
    <source>
        <dbReference type="Google" id="ProtNLM"/>
    </source>
</evidence>
<reference evidence="4 5" key="1">
    <citation type="submission" date="2016-12" db="EMBL/GenBank/DDBJ databases">
        <authorList>
            <person name="Song W.-J."/>
            <person name="Kurnit D.M."/>
        </authorList>
    </citation>
    <scope>NUCLEOTIDE SEQUENCE [LARGE SCALE GENOMIC DNA]</scope>
    <source>
        <strain evidence="4 5">HSG9</strain>
    </source>
</reference>
<keyword evidence="1" id="KW-0732">Signal</keyword>
<gene>
    <name evidence="4" type="ORF">BUL40_04470</name>
</gene>
<feature type="signal peptide" evidence="1">
    <location>
        <begin position="1"/>
        <end position="17"/>
    </location>
</feature>
<dbReference type="InterPro" id="IPR038765">
    <property type="entry name" value="Papain-like_cys_pep_sf"/>
</dbReference>
<dbReference type="RefSeq" id="WP_080318235.1">
    <property type="nucleotide sequence ID" value="NZ_MTBC01000002.1"/>
</dbReference>
<feature type="domain" description="DUF3857" evidence="3">
    <location>
        <begin position="53"/>
        <end position="187"/>
    </location>
</feature>
<organism evidence="4 5">
    <name type="scientific">Croceivirga radicis</name>
    <dbReference type="NCBI Taxonomy" id="1929488"/>
    <lineage>
        <taxon>Bacteria</taxon>
        <taxon>Pseudomonadati</taxon>
        <taxon>Bacteroidota</taxon>
        <taxon>Flavobacteriia</taxon>
        <taxon>Flavobacteriales</taxon>
        <taxon>Flavobacteriaceae</taxon>
        <taxon>Croceivirga</taxon>
    </lineage>
</organism>
<name>A0A1V6LUL4_9FLAO</name>
<sequence>MRKFTIIFLLALIQVNAQDFPIVQIPEQLTKNADATIISKDVKVTIEDYDKYYYNEKLVIKVYNQNGDKHARAFAFYDNEQRIEDLEVKVFNSNGKQLDRFKKKDFKDQSAVGNGTLYSESRVKFLRYVPVTYPYTLVFESSYSTSDTAFLPDCNFVEDYGIGILKSTFQISYQENQTLRIKESNFDGFNVDKIKEGHKLKYSIANLVAQEKEPYSSGLKNNTPNVKFALNKFHLKGVDGEADSWKDYGKWIHDEFLVGQEQLPEATITSIKKLVEKASSLEEKIRLVYKYVQDNTRYISVQLGIGGWKPISATEVDRNKYGDCKGLTNYTKALLEAVGVPSYYTVVYAGRDKQNLDEEFPKMSGNHVILNVPLHDKEIYLECTSQKAPVNFLGTFTDDRNVLKVTPNGGIFDKTKKYEDEVSKQKSVASVSINQDGSLKANVTIESTGIQYHNKYGILDFKKEDQMEHYKEYWSYLNKLELDAVSFSNDKNEARLTEDVNLWVGSYLSKAGNQFLMVPNIFNRNTFIPKRVRNRKTDVVVKRGYFDEDVYNITLPKGYKIESLLSPVKIITPFGEYSVVMKKNDDGTYSYSRKLVIKSGVFPKEQYADFRAFRKKIAQFDNSKIIITTN</sequence>
<dbReference type="EMBL" id="MTBC01000002">
    <property type="protein sequence ID" value="OQD43864.1"/>
    <property type="molecule type" value="Genomic_DNA"/>
</dbReference>